<evidence type="ECO:0000313" key="6">
    <source>
        <dbReference type="Proteomes" id="UP000615760"/>
    </source>
</evidence>
<dbReference type="InterPro" id="IPR044148">
    <property type="entry name" value="ALDH_GabD1-like"/>
</dbReference>
<dbReference type="RefSeq" id="WP_188619355.1">
    <property type="nucleotide sequence ID" value="NZ_BMJE01000001.1"/>
</dbReference>
<comment type="similarity">
    <text evidence="1">Belongs to the aldehyde dehydrogenase family.</text>
</comment>
<sequence length="450" mass="49545">MFSITNPFNQTFLSEYQYITDEQAISDVEICQKAYMGWKSKTVDDRLKFIKNLIFELENQKEILTKQCTLEMGKPLKQSVAEIEKCGKLCEYYIKNAEDFLSGKNITTDGSESYTTHEPLGVILGVMPWNFPYWQVFRFAIPAIIAGNTVCVKHASNVAGCGKLLEKLFKDAGFPQGVYKNLLISGKQVENVINSPIIKGVSLTGSEKAGASVASAAANLIKKSVLELGGSNAFVICKDANIDDAVETAVNARMQNTGQSCIAAKRFIVHESLYDSFVDKYKAKVADLVSGDPMDENTYIGPLARIDLAEDLEEQVNKSVEMGAKVVIGGKRKDAFYEPTIITGVTKDMPVFKEEVFGPVAPVISFKTFEEAVEISNDTEFGLGVTVFTEDIKEIKEKLHLFDEGAVFINALVKSDPALPFGGVKKSGYGRELAENGIKEFVNVKTVYIK</sequence>
<dbReference type="PANTHER" id="PTHR43217:SF1">
    <property type="entry name" value="SUCCINATE SEMIALDEHYDE DEHYDROGENASE [NAD(P)+] SAD"/>
    <property type="match status" value="1"/>
</dbReference>
<feature type="domain" description="Aldehyde dehydrogenase" evidence="4">
    <location>
        <begin position="3"/>
        <end position="447"/>
    </location>
</feature>
<dbReference type="InterPro" id="IPR047110">
    <property type="entry name" value="GABD/Sad-like"/>
</dbReference>
<dbReference type="InterPro" id="IPR016162">
    <property type="entry name" value="Ald_DH_N"/>
</dbReference>
<dbReference type="InterPro" id="IPR016163">
    <property type="entry name" value="Ald_DH_C"/>
</dbReference>
<dbReference type="InterPro" id="IPR016161">
    <property type="entry name" value="Ald_DH/histidinol_DH"/>
</dbReference>
<evidence type="ECO:0000256" key="2">
    <source>
        <dbReference type="ARBA" id="ARBA00022857"/>
    </source>
</evidence>
<evidence type="ECO:0000313" key="5">
    <source>
        <dbReference type="EMBL" id="GGB65623.1"/>
    </source>
</evidence>
<keyword evidence="6" id="KW-1185">Reference proteome</keyword>
<dbReference type="EMBL" id="BMJE01000001">
    <property type="protein sequence ID" value="GGB65623.1"/>
    <property type="molecule type" value="Genomic_DNA"/>
</dbReference>
<dbReference type="Gene3D" id="3.40.309.10">
    <property type="entry name" value="Aldehyde Dehydrogenase, Chain A, domain 2"/>
    <property type="match status" value="1"/>
</dbReference>
<evidence type="ECO:0000256" key="1">
    <source>
        <dbReference type="ARBA" id="ARBA00009986"/>
    </source>
</evidence>
<name>A0ABQ1JDI0_9FLAO</name>
<keyword evidence="3" id="KW-0560">Oxidoreductase</keyword>
<dbReference type="InterPro" id="IPR015590">
    <property type="entry name" value="Aldehyde_DH_dom"/>
</dbReference>
<evidence type="ECO:0000259" key="4">
    <source>
        <dbReference type="Pfam" id="PF00171"/>
    </source>
</evidence>
<dbReference type="CDD" id="cd07100">
    <property type="entry name" value="ALDH_SSADH1_GabD1"/>
    <property type="match status" value="1"/>
</dbReference>
<accession>A0ABQ1JDI0</accession>
<dbReference type="Pfam" id="PF00171">
    <property type="entry name" value="Aldedh"/>
    <property type="match status" value="1"/>
</dbReference>
<proteinExistence type="inferred from homology"/>
<dbReference type="Gene3D" id="3.40.605.10">
    <property type="entry name" value="Aldehyde Dehydrogenase, Chain A, domain 1"/>
    <property type="match status" value="1"/>
</dbReference>
<comment type="caution">
    <text evidence="5">The sequence shown here is derived from an EMBL/GenBank/DDBJ whole genome shotgun (WGS) entry which is preliminary data.</text>
</comment>
<protein>
    <submittedName>
        <fullName evidence="5">Aldehyde dehydrogenase</fullName>
    </submittedName>
</protein>
<reference evidence="6" key="1">
    <citation type="journal article" date="2019" name="Int. J. Syst. Evol. Microbiol.">
        <title>The Global Catalogue of Microorganisms (GCM) 10K type strain sequencing project: providing services to taxonomists for standard genome sequencing and annotation.</title>
        <authorList>
            <consortium name="The Broad Institute Genomics Platform"/>
            <consortium name="The Broad Institute Genome Sequencing Center for Infectious Disease"/>
            <person name="Wu L."/>
            <person name="Ma J."/>
        </authorList>
    </citation>
    <scope>NUCLEOTIDE SEQUENCE [LARGE SCALE GENOMIC DNA]</scope>
    <source>
        <strain evidence="6">CGMCC 1.15461</strain>
    </source>
</reference>
<dbReference type="SUPFAM" id="SSF53720">
    <property type="entry name" value="ALDH-like"/>
    <property type="match status" value="1"/>
</dbReference>
<gene>
    <name evidence="5" type="ORF">GCM10007424_01930</name>
</gene>
<dbReference type="Proteomes" id="UP000615760">
    <property type="component" value="Unassembled WGS sequence"/>
</dbReference>
<evidence type="ECO:0000256" key="3">
    <source>
        <dbReference type="ARBA" id="ARBA00023002"/>
    </source>
</evidence>
<organism evidence="5 6">
    <name type="scientific">Flavobacterium suaedae</name>
    <dbReference type="NCBI Taxonomy" id="1767027"/>
    <lineage>
        <taxon>Bacteria</taxon>
        <taxon>Pseudomonadati</taxon>
        <taxon>Bacteroidota</taxon>
        <taxon>Flavobacteriia</taxon>
        <taxon>Flavobacteriales</taxon>
        <taxon>Flavobacteriaceae</taxon>
        <taxon>Flavobacterium</taxon>
    </lineage>
</organism>
<dbReference type="PANTHER" id="PTHR43217">
    <property type="entry name" value="SUCCINATE SEMIALDEHYDE DEHYDROGENASE [NAD(P)+] SAD"/>
    <property type="match status" value="1"/>
</dbReference>
<keyword evidence="2" id="KW-0521">NADP</keyword>